<gene>
    <name evidence="1" type="ORF">Kpho01_61170</name>
</gene>
<dbReference type="OrthoDB" id="3402408at2"/>
<dbReference type="PIRSF" id="PIRSF037081">
    <property type="entry name" value="P-loop_All4644_prd"/>
    <property type="match status" value="1"/>
</dbReference>
<accession>A0A9W6UQ28</accession>
<reference evidence="1" key="1">
    <citation type="submission" date="2023-02" db="EMBL/GenBank/DDBJ databases">
        <title>Kitasatospora phosalacinea NBRC 14362.</title>
        <authorList>
            <person name="Ichikawa N."/>
            <person name="Sato H."/>
            <person name="Tonouchi N."/>
        </authorList>
    </citation>
    <scope>NUCLEOTIDE SEQUENCE</scope>
    <source>
        <strain evidence="1">NBRC 14362</strain>
    </source>
</reference>
<dbReference type="RefSeq" id="WP_051777622.1">
    <property type="nucleotide sequence ID" value="NZ_BSRX01000047.1"/>
</dbReference>
<dbReference type="AlphaFoldDB" id="A0A9W6UQ28"/>
<dbReference type="SUPFAM" id="SSF52540">
    <property type="entry name" value="P-loop containing nucleoside triphosphate hydrolases"/>
    <property type="match status" value="1"/>
</dbReference>
<evidence type="ECO:0000313" key="1">
    <source>
        <dbReference type="EMBL" id="GLW58106.1"/>
    </source>
</evidence>
<comment type="caution">
    <text evidence="1">The sequence shown here is derived from an EMBL/GenBank/DDBJ whole genome shotgun (WGS) entry which is preliminary data.</text>
</comment>
<evidence type="ECO:0000313" key="2">
    <source>
        <dbReference type="Proteomes" id="UP001165143"/>
    </source>
</evidence>
<dbReference type="EMBL" id="BSRX01000047">
    <property type="protein sequence ID" value="GLW58106.1"/>
    <property type="molecule type" value="Genomic_DNA"/>
</dbReference>
<sequence length="172" mass="18704">MHPTGSPDFAPGSLIVLVGGSGAGKSTFAAARWPATSRLCLDEYRAMATDSAADQSATPVAAQIQDLLLDARLARRLLTVVDSTALMPHVRAHLLARARYWQRPACAVLFDVPLERRRRLNAARERVVPDHVLCEQEQLLPTAEQLRAEGFATVDRVTVSSPACLEPARIGR</sequence>
<name>A0A9W6UQ28_9ACTN</name>
<dbReference type="InterPro" id="IPR027417">
    <property type="entry name" value="P-loop_NTPase"/>
</dbReference>
<dbReference type="Pfam" id="PF13671">
    <property type="entry name" value="AAA_33"/>
    <property type="match status" value="1"/>
</dbReference>
<evidence type="ECO:0008006" key="3">
    <source>
        <dbReference type="Google" id="ProtNLM"/>
    </source>
</evidence>
<protein>
    <recommendedName>
        <fullName evidence="3">AAA family ATPase</fullName>
    </recommendedName>
</protein>
<dbReference type="Gene3D" id="3.40.50.300">
    <property type="entry name" value="P-loop containing nucleotide triphosphate hydrolases"/>
    <property type="match status" value="1"/>
</dbReference>
<organism evidence="1 2">
    <name type="scientific">Kitasatospora phosalacinea</name>
    <dbReference type="NCBI Taxonomy" id="2065"/>
    <lineage>
        <taxon>Bacteria</taxon>
        <taxon>Bacillati</taxon>
        <taxon>Actinomycetota</taxon>
        <taxon>Actinomycetes</taxon>
        <taxon>Kitasatosporales</taxon>
        <taxon>Streptomycetaceae</taxon>
        <taxon>Kitasatospora</taxon>
    </lineage>
</organism>
<dbReference type="InterPro" id="IPR017101">
    <property type="entry name" value="P-loop_ATP/GTP-bd_All4644_prd"/>
</dbReference>
<dbReference type="Proteomes" id="UP001165143">
    <property type="component" value="Unassembled WGS sequence"/>
</dbReference>
<proteinExistence type="predicted"/>